<evidence type="ECO:0000313" key="2">
    <source>
        <dbReference type="Proteomes" id="UP001234297"/>
    </source>
</evidence>
<evidence type="ECO:0000313" key="1">
    <source>
        <dbReference type="EMBL" id="KAJ8632843.1"/>
    </source>
</evidence>
<dbReference type="Proteomes" id="UP001234297">
    <property type="component" value="Chromosome 8"/>
</dbReference>
<protein>
    <submittedName>
        <fullName evidence="1">Uncharacterized protein</fullName>
    </submittedName>
</protein>
<comment type="caution">
    <text evidence="1">The sequence shown here is derived from an EMBL/GenBank/DDBJ whole genome shotgun (WGS) entry which is preliminary data.</text>
</comment>
<proteinExistence type="predicted"/>
<dbReference type="EMBL" id="CM056816">
    <property type="protein sequence ID" value="KAJ8632843.1"/>
    <property type="molecule type" value="Genomic_DNA"/>
</dbReference>
<keyword evidence="2" id="KW-1185">Reference proteome</keyword>
<accession>A0ACC2LHM8</accession>
<reference evidence="1 2" key="1">
    <citation type="journal article" date="2022" name="Hortic Res">
        <title>A haplotype resolved chromosomal level avocado genome allows analysis of novel avocado genes.</title>
        <authorList>
            <person name="Nath O."/>
            <person name="Fletcher S.J."/>
            <person name="Hayward A."/>
            <person name="Shaw L.M."/>
            <person name="Masouleh A.K."/>
            <person name="Furtado A."/>
            <person name="Henry R.J."/>
            <person name="Mitter N."/>
        </authorList>
    </citation>
    <scope>NUCLEOTIDE SEQUENCE [LARGE SCALE GENOMIC DNA]</scope>
    <source>
        <strain evidence="2">cv. Hass</strain>
    </source>
</reference>
<name>A0ACC2LHM8_PERAE</name>
<sequence>MRGGKGTKKTERYLAYAHFKKMKWFPACAEWYLAYARFKGPNVSLPTHVSRGQTDPCLHQKGPHLCTFCNKGKNLRQTSLEAESVRLWQSALEAKTIRQKGVGPTRCPCPGLLPRVRAPMAIGPGGRGHAPERHRAHEMPPARNPAEVKAACLTLWLLGLEAESMRLQQPTSEAGAMRQKGVGPTRSPNQESGRGKGYMPNFATTRLRGRAHVPAKTDP</sequence>
<organism evidence="1 2">
    <name type="scientific">Persea americana</name>
    <name type="common">Avocado</name>
    <dbReference type="NCBI Taxonomy" id="3435"/>
    <lineage>
        <taxon>Eukaryota</taxon>
        <taxon>Viridiplantae</taxon>
        <taxon>Streptophyta</taxon>
        <taxon>Embryophyta</taxon>
        <taxon>Tracheophyta</taxon>
        <taxon>Spermatophyta</taxon>
        <taxon>Magnoliopsida</taxon>
        <taxon>Magnoliidae</taxon>
        <taxon>Laurales</taxon>
        <taxon>Lauraceae</taxon>
        <taxon>Persea</taxon>
    </lineage>
</organism>
<gene>
    <name evidence="1" type="ORF">MRB53_026179</name>
</gene>